<name>A9DS07_9FLAO</name>
<evidence type="ECO:0000256" key="6">
    <source>
        <dbReference type="RuleBase" id="RU364082"/>
    </source>
</evidence>
<dbReference type="GO" id="GO:0005829">
    <property type="term" value="C:cytosol"/>
    <property type="evidence" value="ECO:0007669"/>
    <property type="project" value="TreeGrafter"/>
</dbReference>
<dbReference type="EMBL" id="ABIB01000003">
    <property type="protein sequence ID" value="EDP96869.1"/>
    <property type="molecule type" value="Genomic_DNA"/>
</dbReference>
<organism evidence="8 9">
    <name type="scientific">Kordia algicida OT-1</name>
    <dbReference type="NCBI Taxonomy" id="391587"/>
    <lineage>
        <taxon>Bacteria</taxon>
        <taxon>Pseudomonadati</taxon>
        <taxon>Bacteroidota</taxon>
        <taxon>Flavobacteriia</taxon>
        <taxon>Flavobacteriales</taxon>
        <taxon>Flavobacteriaceae</taxon>
        <taxon>Kordia</taxon>
    </lineage>
</organism>
<evidence type="ECO:0000256" key="3">
    <source>
        <dbReference type="ARBA" id="ARBA00012929"/>
    </source>
</evidence>
<dbReference type="InterPro" id="IPR036291">
    <property type="entry name" value="NAD(P)-bd_dom_sf"/>
</dbReference>
<keyword evidence="9" id="KW-1185">Reference proteome</keyword>
<dbReference type="RefSeq" id="WP_007095923.1">
    <property type="nucleotide sequence ID" value="NZ_CP142125.1"/>
</dbReference>
<dbReference type="OrthoDB" id="9803892at2"/>
<evidence type="ECO:0000256" key="2">
    <source>
        <dbReference type="ARBA" id="ARBA00010944"/>
    </source>
</evidence>
<dbReference type="HOGENOM" id="CLU_045518_1_0_10"/>
<evidence type="ECO:0000259" key="7">
    <source>
        <dbReference type="Pfam" id="PF04321"/>
    </source>
</evidence>
<dbReference type="FunFam" id="3.40.50.720:FF:000159">
    <property type="entry name" value="dTDP-4-dehydrorhamnose reductase"/>
    <property type="match status" value="1"/>
</dbReference>
<gene>
    <name evidence="8" type="ORF">KAOT1_16938</name>
</gene>
<dbReference type="GO" id="GO:0008831">
    <property type="term" value="F:dTDP-4-dehydrorhamnose reductase activity"/>
    <property type="evidence" value="ECO:0007669"/>
    <property type="project" value="UniProtKB-EC"/>
</dbReference>
<dbReference type="SUPFAM" id="SSF51735">
    <property type="entry name" value="NAD(P)-binding Rossmann-fold domains"/>
    <property type="match status" value="1"/>
</dbReference>
<feature type="domain" description="RmlD-like substrate binding" evidence="7">
    <location>
        <begin position="3"/>
        <end position="282"/>
    </location>
</feature>
<keyword evidence="6" id="KW-0521">NADP</keyword>
<reference evidence="8 9" key="1">
    <citation type="journal article" date="2011" name="J. Bacteriol.">
        <title>Genome sequence of the algicidal bacterium Kordia algicida OT-1.</title>
        <authorList>
            <person name="Lee H.S."/>
            <person name="Kang S.G."/>
            <person name="Kwon K.K."/>
            <person name="Lee J.H."/>
            <person name="Kim S.J."/>
        </authorList>
    </citation>
    <scope>NUCLEOTIDE SEQUENCE [LARGE SCALE GENOMIC DNA]</scope>
    <source>
        <strain evidence="8 9">OT-1</strain>
    </source>
</reference>
<dbReference type="eggNOG" id="COG1091">
    <property type="taxonomic scope" value="Bacteria"/>
</dbReference>
<proteinExistence type="inferred from homology"/>
<dbReference type="AlphaFoldDB" id="A9DS07"/>
<evidence type="ECO:0000313" key="9">
    <source>
        <dbReference type="Proteomes" id="UP000002945"/>
    </source>
</evidence>
<sequence length="284" mass="32313">MKTVLVTGANGQLGQCIQKIQPQHAKINFHFKSSRDLDITNVKAVNDYFSNHDFDYCVNCAAYTNVELAESEEEKAYLVNAEAAKYLAEACAENNVTLIHISTDYVFDGTKKTPYVETDTTNPISVYGASKLKGEQNIQEIFNNYFIIRTSWLYAEFGKNFYKTILRKAEEKANLTITTEQKGTPTNANDLAELIVEIINTENKNYGIYHFSNEGEATWYDFTKEIIQNLNLAEAEKPSLKPIASYKTKAARPVYSVLDKTKVRNIIQTISWQESLQQLMKNHN</sequence>
<dbReference type="Gene3D" id="3.90.25.10">
    <property type="entry name" value="UDP-galactose 4-epimerase, domain 1"/>
    <property type="match status" value="1"/>
</dbReference>
<comment type="similarity">
    <text evidence="2 6">Belongs to the dTDP-4-dehydrorhamnose reductase family.</text>
</comment>
<dbReference type="STRING" id="391587.KAOT1_16938"/>
<comment type="pathway">
    <text evidence="1 6">Carbohydrate biosynthesis; dTDP-L-rhamnose biosynthesis.</text>
</comment>
<dbReference type="Gene3D" id="3.40.50.720">
    <property type="entry name" value="NAD(P)-binding Rossmann-like Domain"/>
    <property type="match status" value="1"/>
</dbReference>
<keyword evidence="6" id="KW-0560">Oxidoreductase</keyword>
<evidence type="ECO:0000313" key="8">
    <source>
        <dbReference type="EMBL" id="EDP96869.1"/>
    </source>
</evidence>
<dbReference type="EC" id="1.1.1.133" evidence="3 6"/>
<dbReference type="InterPro" id="IPR005913">
    <property type="entry name" value="dTDP_dehydrorham_reduct"/>
</dbReference>
<comment type="caution">
    <text evidence="8">The sequence shown here is derived from an EMBL/GenBank/DDBJ whole genome shotgun (WGS) entry which is preliminary data.</text>
</comment>
<dbReference type="Pfam" id="PF04321">
    <property type="entry name" value="RmlD_sub_bind"/>
    <property type="match status" value="1"/>
</dbReference>
<dbReference type="CDD" id="cd05254">
    <property type="entry name" value="dTDP_HR_like_SDR_e"/>
    <property type="match status" value="1"/>
</dbReference>
<dbReference type="InterPro" id="IPR029903">
    <property type="entry name" value="RmlD-like-bd"/>
</dbReference>
<comment type="function">
    <text evidence="6">Catalyzes the reduction of dTDP-6-deoxy-L-lyxo-4-hexulose to yield dTDP-L-rhamnose.</text>
</comment>
<accession>A9DS07</accession>
<dbReference type="PANTHER" id="PTHR10491">
    <property type="entry name" value="DTDP-4-DEHYDRORHAMNOSE REDUCTASE"/>
    <property type="match status" value="1"/>
</dbReference>
<dbReference type="Proteomes" id="UP000002945">
    <property type="component" value="Unassembled WGS sequence"/>
</dbReference>
<evidence type="ECO:0000256" key="4">
    <source>
        <dbReference type="ARBA" id="ARBA00017099"/>
    </source>
</evidence>
<dbReference type="NCBIfam" id="TIGR01214">
    <property type="entry name" value="rmlD"/>
    <property type="match status" value="1"/>
</dbReference>
<evidence type="ECO:0000256" key="1">
    <source>
        <dbReference type="ARBA" id="ARBA00004781"/>
    </source>
</evidence>
<dbReference type="UniPathway" id="UPA00124"/>
<dbReference type="PANTHER" id="PTHR10491:SF4">
    <property type="entry name" value="METHIONINE ADENOSYLTRANSFERASE 2 SUBUNIT BETA"/>
    <property type="match status" value="1"/>
</dbReference>
<dbReference type="GO" id="GO:0019305">
    <property type="term" value="P:dTDP-rhamnose biosynthetic process"/>
    <property type="evidence" value="ECO:0007669"/>
    <property type="project" value="UniProtKB-UniPathway"/>
</dbReference>
<comment type="catalytic activity">
    <reaction evidence="5">
        <text>dTDP-beta-L-rhamnose + NADP(+) = dTDP-4-dehydro-beta-L-rhamnose + NADPH + H(+)</text>
        <dbReference type="Rhea" id="RHEA:21796"/>
        <dbReference type="ChEBI" id="CHEBI:15378"/>
        <dbReference type="ChEBI" id="CHEBI:57510"/>
        <dbReference type="ChEBI" id="CHEBI:57783"/>
        <dbReference type="ChEBI" id="CHEBI:58349"/>
        <dbReference type="ChEBI" id="CHEBI:62830"/>
        <dbReference type="EC" id="1.1.1.133"/>
    </reaction>
</comment>
<evidence type="ECO:0000256" key="5">
    <source>
        <dbReference type="ARBA" id="ARBA00048200"/>
    </source>
</evidence>
<protein>
    <recommendedName>
        <fullName evidence="4 6">dTDP-4-dehydrorhamnose reductase</fullName>
        <ecNumber evidence="3 6">1.1.1.133</ecNumber>
    </recommendedName>
</protein>